<organism evidence="3 4">
    <name type="scientific">Streptomyces monticola</name>
    <dbReference type="NCBI Taxonomy" id="2666263"/>
    <lineage>
        <taxon>Bacteria</taxon>
        <taxon>Bacillati</taxon>
        <taxon>Actinomycetota</taxon>
        <taxon>Actinomycetes</taxon>
        <taxon>Kitasatosporales</taxon>
        <taxon>Streptomycetaceae</taxon>
        <taxon>Streptomyces</taxon>
    </lineage>
</organism>
<evidence type="ECO:0000256" key="1">
    <source>
        <dbReference type="SAM" id="MobiDB-lite"/>
    </source>
</evidence>
<name>A0ABW2JZC1_9ACTN</name>
<reference evidence="4" key="1">
    <citation type="journal article" date="2019" name="Int. J. Syst. Evol. Microbiol.">
        <title>The Global Catalogue of Microorganisms (GCM) 10K type strain sequencing project: providing services to taxonomists for standard genome sequencing and annotation.</title>
        <authorList>
            <consortium name="The Broad Institute Genomics Platform"/>
            <consortium name="The Broad Institute Genome Sequencing Center for Infectious Disease"/>
            <person name="Wu L."/>
            <person name="Ma J."/>
        </authorList>
    </citation>
    <scope>NUCLEOTIDE SEQUENCE [LARGE SCALE GENOMIC DNA]</scope>
    <source>
        <strain evidence="4">SYNS20</strain>
    </source>
</reference>
<dbReference type="InterPro" id="IPR005561">
    <property type="entry name" value="ANTAR"/>
</dbReference>
<comment type="caution">
    <text evidence="3">The sequence shown here is derived from an EMBL/GenBank/DDBJ whole genome shotgun (WGS) entry which is preliminary data.</text>
</comment>
<dbReference type="Gene3D" id="1.10.10.10">
    <property type="entry name" value="Winged helix-like DNA-binding domain superfamily/Winged helix DNA-binding domain"/>
    <property type="match status" value="1"/>
</dbReference>
<dbReference type="InterPro" id="IPR011006">
    <property type="entry name" value="CheY-like_superfamily"/>
</dbReference>
<dbReference type="Proteomes" id="UP001596523">
    <property type="component" value="Unassembled WGS sequence"/>
</dbReference>
<evidence type="ECO:0000313" key="3">
    <source>
        <dbReference type="EMBL" id="MFC7310829.1"/>
    </source>
</evidence>
<sequence>MDETVRTEEEQRASKAEALWGDAALTPALVILRTENDTLRRALAGHVVIDQARGMVMALTPCSRAEARSLLVDVSRQCDLKLREVAAAFVATSDGVELPRQLHLALRRVLRRLHATQRDDPHSRASGEPPERGRT</sequence>
<dbReference type="RefSeq" id="WP_381842068.1">
    <property type="nucleotide sequence ID" value="NZ_JBHTCF010000051.1"/>
</dbReference>
<proteinExistence type="predicted"/>
<dbReference type="InterPro" id="IPR036388">
    <property type="entry name" value="WH-like_DNA-bd_sf"/>
</dbReference>
<dbReference type="SMART" id="SM01012">
    <property type="entry name" value="ANTAR"/>
    <property type="match status" value="1"/>
</dbReference>
<gene>
    <name evidence="3" type="ORF">ACFQVC_42280</name>
</gene>
<dbReference type="Pfam" id="PF03861">
    <property type="entry name" value="ANTAR"/>
    <property type="match status" value="1"/>
</dbReference>
<evidence type="ECO:0000259" key="2">
    <source>
        <dbReference type="PROSITE" id="PS50921"/>
    </source>
</evidence>
<accession>A0ABW2JZC1</accession>
<dbReference type="EMBL" id="JBHTCF010000051">
    <property type="protein sequence ID" value="MFC7310829.1"/>
    <property type="molecule type" value="Genomic_DNA"/>
</dbReference>
<feature type="compositionally biased region" description="Basic and acidic residues" evidence="1">
    <location>
        <begin position="116"/>
        <end position="135"/>
    </location>
</feature>
<dbReference type="SUPFAM" id="SSF52172">
    <property type="entry name" value="CheY-like"/>
    <property type="match status" value="1"/>
</dbReference>
<dbReference type="PROSITE" id="PS50921">
    <property type="entry name" value="ANTAR"/>
    <property type="match status" value="1"/>
</dbReference>
<feature type="region of interest" description="Disordered" evidence="1">
    <location>
        <begin position="115"/>
        <end position="135"/>
    </location>
</feature>
<feature type="domain" description="ANTAR" evidence="2">
    <location>
        <begin position="29"/>
        <end position="90"/>
    </location>
</feature>
<evidence type="ECO:0000313" key="4">
    <source>
        <dbReference type="Proteomes" id="UP001596523"/>
    </source>
</evidence>
<keyword evidence="4" id="KW-1185">Reference proteome</keyword>
<protein>
    <submittedName>
        <fullName evidence="3">ANTAR domain-containing protein</fullName>
    </submittedName>
</protein>